<proteinExistence type="predicted"/>
<organism evidence="8 9">
    <name type="scientific">Fructilactobacillus ixorae</name>
    <dbReference type="NCBI Taxonomy" id="1750535"/>
    <lineage>
        <taxon>Bacteria</taxon>
        <taxon>Bacillati</taxon>
        <taxon>Bacillota</taxon>
        <taxon>Bacilli</taxon>
        <taxon>Lactobacillales</taxon>
        <taxon>Lactobacillaceae</taxon>
        <taxon>Fructilactobacillus</taxon>
    </lineage>
</organism>
<dbReference type="Proteomes" id="UP001057532">
    <property type="component" value="Chromosome"/>
</dbReference>
<dbReference type="Pfam" id="PF00746">
    <property type="entry name" value="Gram_pos_anchor"/>
    <property type="match status" value="1"/>
</dbReference>
<keyword evidence="6" id="KW-0812">Transmembrane</keyword>
<feature type="compositionally biased region" description="Low complexity" evidence="5">
    <location>
        <begin position="55"/>
        <end position="65"/>
    </location>
</feature>
<feature type="transmembrane region" description="Helical" evidence="6">
    <location>
        <begin position="71"/>
        <end position="88"/>
    </location>
</feature>
<gene>
    <name evidence="8" type="ORF">M8332_06260</name>
</gene>
<name>A0ABY5C4Z4_9LACO</name>
<keyword evidence="1" id="KW-0134">Cell wall</keyword>
<evidence type="ECO:0000259" key="7">
    <source>
        <dbReference type="PROSITE" id="PS50847"/>
    </source>
</evidence>
<dbReference type="InterPro" id="IPR019931">
    <property type="entry name" value="LPXTG_anchor"/>
</dbReference>
<dbReference type="EMBL" id="CP097478">
    <property type="protein sequence ID" value="USS93195.1"/>
    <property type="molecule type" value="Genomic_DNA"/>
</dbReference>
<evidence type="ECO:0000313" key="8">
    <source>
        <dbReference type="EMBL" id="USS93195.1"/>
    </source>
</evidence>
<keyword evidence="2" id="KW-0964">Secreted</keyword>
<reference evidence="8" key="1">
    <citation type="submission" date="2022-05" db="EMBL/GenBank/DDBJ databases">
        <authorList>
            <person name="Oliphant S.A."/>
            <person name="Watson-Haigh N.S."/>
            <person name="Sumby K.M."/>
            <person name="Gardner J.M."/>
            <person name="Jiranek V."/>
        </authorList>
    </citation>
    <scope>NUCLEOTIDE SEQUENCE</scope>
    <source>
        <strain evidence="8">Ru20-1</strain>
    </source>
</reference>
<feature type="region of interest" description="Disordered" evidence="5">
    <location>
        <begin position="18"/>
        <end position="70"/>
    </location>
</feature>
<feature type="domain" description="Gram-positive cocci surface proteins LPxTG" evidence="7">
    <location>
        <begin position="63"/>
        <end position="96"/>
    </location>
</feature>
<evidence type="ECO:0000256" key="5">
    <source>
        <dbReference type="SAM" id="MobiDB-lite"/>
    </source>
</evidence>
<evidence type="ECO:0000256" key="2">
    <source>
        <dbReference type="ARBA" id="ARBA00022525"/>
    </source>
</evidence>
<protein>
    <submittedName>
        <fullName evidence="8">LPXTG cell wall anchor domain-containing protein</fullName>
    </submittedName>
</protein>
<evidence type="ECO:0000256" key="3">
    <source>
        <dbReference type="ARBA" id="ARBA00022729"/>
    </source>
</evidence>
<dbReference type="RefSeq" id="WP_252779996.1">
    <property type="nucleotide sequence ID" value="NZ_CP097478.1"/>
</dbReference>
<sequence length="96" mass="10199">MSASSSLSTSASDFISASLGNHGSMTVNSMSEAARVSNGNGTVLNQNATEEKQKQPSSKQQKLPQTGSDQQNLTLLGLLTMFLAGLGIKRRKRDEK</sequence>
<keyword evidence="6" id="KW-0472">Membrane</keyword>
<keyword evidence="6" id="KW-1133">Transmembrane helix</keyword>
<dbReference type="PROSITE" id="PS50847">
    <property type="entry name" value="GRAM_POS_ANCHORING"/>
    <property type="match status" value="1"/>
</dbReference>
<keyword evidence="4" id="KW-0572">Peptidoglycan-anchor</keyword>
<evidence type="ECO:0000256" key="6">
    <source>
        <dbReference type="SAM" id="Phobius"/>
    </source>
</evidence>
<evidence type="ECO:0000256" key="1">
    <source>
        <dbReference type="ARBA" id="ARBA00022512"/>
    </source>
</evidence>
<evidence type="ECO:0000313" key="9">
    <source>
        <dbReference type="Proteomes" id="UP001057532"/>
    </source>
</evidence>
<evidence type="ECO:0000256" key="4">
    <source>
        <dbReference type="ARBA" id="ARBA00023088"/>
    </source>
</evidence>
<dbReference type="NCBIfam" id="TIGR01167">
    <property type="entry name" value="LPXTG_anchor"/>
    <property type="match status" value="1"/>
</dbReference>
<keyword evidence="9" id="KW-1185">Reference proteome</keyword>
<keyword evidence="3" id="KW-0732">Signal</keyword>
<accession>A0ABY5C4Z4</accession>
<feature type="compositionally biased region" description="Polar residues" evidence="5">
    <location>
        <begin position="19"/>
        <end position="48"/>
    </location>
</feature>